<dbReference type="EMBL" id="JABSNW010000005">
    <property type="protein sequence ID" value="KAL2887279.1"/>
    <property type="molecule type" value="Genomic_DNA"/>
</dbReference>
<proteinExistence type="predicted"/>
<feature type="domain" description="Integrase catalytic" evidence="5">
    <location>
        <begin position="495"/>
        <end position="657"/>
    </location>
</feature>
<dbReference type="InterPro" id="IPR043502">
    <property type="entry name" value="DNA/RNA_pol_sf"/>
</dbReference>
<dbReference type="EMBL" id="JABSNW010000007">
    <property type="protein sequence ID" value="KAL2886033.1"/>
    <property type="molecule type" value="Genomic_DNA"/>
</dbReference>
<dbReference type="EMBL" id="JABSNW010000004">
    <property type="protein sequence ID" value="KAL2888142.1"/>
    <property type="molecule type" value="Genomic_DNA"/>
</dbReference>
<dbReference type="SUPFAM" id="SSF56672">
    <property type="entry name" value="DNA/RNA polymerases"/>
    <property type="match status" value="1"/>
</dbReference>
<dbReference type="PANTHER" id="PTHR11439">
    <property type="entry name" value="GAG-POL-RELATED RETROTRANSPOSON"/>
    <property type="match status" value="1"/>
</dbReference>
<evidence type="ECO:0000313" key="7">
    <source>
        <dbReference type="EMBL" id="KAL2887279.1"/>
    </source>
</evidence>
<evidence type="ECO:0000259" key="5">
    <source>
        <dbReference type="PROSITE" id="PS50994"/>
    </source>
</evidence>
<dbReference type="GeneID" id="98118255"/>
<gene>
    <name evidence="9" type="ORF">HOO65_040479</name>
    <name evidence="7" type="ORF">HOO65_050400</name>
    <name evidence="8" type="ORF">HOO65_050457</name>
    <name evidence="6" type="ORF">HOO65_070495</name>
</gene>
<comment type="subcellular location">
    <subcellularLocation>
        <location evidence="1">Mitochondrion</location>
    </subcellularLocation>
</comment>
<protein>
    <submittedName>
        <fullName evidence="9">Retrovirus-related Pol polyprotein from transposon TNT 1-94</fullName>
    </submittedName>
</protein>
<evidence type="ECO:0000256" key="1">
    <source>
        <dbReference type="ARBA" id="ARBA00004173"/>
    </source>
</evidence>
<dbReference type="Pfam" id="PF07727">
    <property type="entry name" value="RVT_2"/>
    <property type="match status" value="1"/>
</dbReference>
<dbReference type="RefSeq" id="XP_070859322.1">
    <property type="nucleotide sequence ID" value="XM_071000668.1"/>
</dbReference>
<accession>A0ABR4MIN8</accession>
<dbReference type="InterPro" id="IPR001584">
    <property type="entry name" value="Integrase_cat-core"/>
</dbReference>
<feature type="region of interest" description="Disordered" evidence="4">
    <location>
        <begin position="798"/>
        <end position="834"/>
    </location>
</feature>
<evidence type="ECO:0000256" key="4">
    <source>
        <dbReference type="SAM" id="MobiDB-lite"/>
    </source>
</evidence>
<evidence type="ECO:0000313" key="9">
    <source>
        <dbReference type="EMBL" id="KAL2888142.1"/>
    </source>
</evidence>
<feature type="region of interest" description="Disordered" evidence="4">
    <location>
        <begin position="245"/>
        <end position="266"/>
    </location>
</feature>
<evidence type="ECO:0000313" key="8">
    <source>
        <dbReference type="EMBL" id="KAL2887336.1"/>
    </source>
</evidence>
<dbReference type="InterPro" id="IPR013103">
    <property type="entry name" value="RVT_2"/>
</dbReference>
<dbReference type="CDD" id="cd09272">
    <property type="entry name" value="RNase_HI_RT_Ty1"/>
    <property type="match status" value="1"/>
</dbReference>
<dbReference type="PANTHER" id="PTHR11439:SF483">
    <property type="entry name" value="PEPTIDE SYNTHASE GLIP-LIKE, PUTATIVE (AFU_ORTHOLOGUE AFUA_3G12920)-RELATED"/>
    <property type="match status" value="1"/>
</dbReference>
<organism evidence="9 10">
    <name type="scientific">Ceratocystis lukuohia</name>
    <dbReference type="NCBI Taxonomy" id="2019550"/>
    <lineage>
        <taxon>Eukaryota</taxon>
        <taxon>Fungi</taxon>
        <taxon>Dikarya</taxon>
        <taxon>Ascomycota</taxon>
        <taxon>Pezizomycotina</taxon>
        <taxon>Sordariomycetes</taxon>
        <taxon>Hypocreomycetidae</taxon>
        <taxon>Microascales</taxon>
        <taxon>Ceratocystidaceae</taxon>
        <taxon>Ceratocystis</taxon>
    </lineage>
</organism>
<dbReference type="InterPro" id="IPR012337">
    <property type="entry name" value="RNaseH-like_sf"/>
</dbReference>
<evidence type="ECO:0000313" key="10">
    <source>
        <dbReference type="Proteomes" id="UP001610728"/>
    </source>
</evidence>
<name>A0ABR4MIN8_9PEZI</name>
<evidence type="ECO:0000256" key="2">
    <source>
        <dbReference type="ARBA" id="ARBA00022884"/>
    </source>
</evidence>
<dbReference type="InterPro" id="IPR036397">
    <property type="entry name" value="RNaseH_sf"/>
</dbReference>
<reference evidence="9 10" key="1">
    <citation type="submission" date="2020-05" db="EMBL/GenBank/DDBJ databases">
        <title>Ceratocystis lukuohia genome.</title>
        <authorList>
            <person name="Harrington T.C."/>
            <person name="Kim K."/>
            <person name="Mayers C.G."/>
        </authorList>
    </citation>
    <scope>NUCLEOTIDE SEQUENCE [LARGE SCALE GENOMIC DNA]</scope>
    <source>
        <strain evidence="9 10">C4212</strain>
    </source>
</reference>
<feature type="compositionally biased region" description="Polar residues" evidence="4">
    <location>
        <begin position="249"/>
        <end position="258"/>
    </location>
</feature>
<feature type="compositionally biased region" description="Basic and acidic residues" evidence="4">
    <location>
        <begin position="798"/>
        <end position="807"/>
    </location>
</feature>
<keyword evidence="3" id="KW-0496">Mitochondrion</keyword>
<keyword evidence="10" id="KW-1185">Reference proteome</keyword>
<dbReference type="PROSITE" id="PS50994">
    <property type="entry name" value="INTEGRASE"/>
    <property type="match status" value="1"/>
</dbReference>
<dbReference type="Proteomes" id="UP001610728">
    <property type="component" value="Unassembled WGS sequence"/>
</dbReference>
<keyword evidence="2" id="KW-0694">RNA-binding</keyword>
<sequence length="1434" mass="163125">MSTNEKPAPQPSEMDNIAKILETLVAKLANDEQKSISEKAINLSGNLIFQDLQKLDNINWEKWSRQTIRNLRGYDLLHLFEGLEETDFKEAMQIEKSSRQHSMDEANAMAIIRAGLTEDDKKLVCDAENAKECWTLLKGIYNQGSNHRSNCIFADLDDDLGREWKTGDKATFRWYYLRKKISNYQGMESLSTEPKSDNFLARLVIRQWVLLMPKHIANVFNKHVNQPSGYWKDVMEKIDCDLESVLKGNPSNTPNESASKARRDRRREGPKCDWCKKFGHTEDECHTKKKQSDKIIRSNASIVEKTATGTRTPSYWIVDSGSTDNLTGDLTKIHRPKNIDPIPVYWGGLQLETRTLGYAKINVGGFSVVTEVYFVDGLNQNLLSVKRICKQGIKVVAEEEGAYISKGSRRTYFDETGNLYTLPYTGIDKQMEAHMTYQEAHEKFGHAGEHRMRQMRNQSADKNYIQIDPKPLGYQCQSCTEGKITKTNGHSHTLAAQEPLDLIHMDVSGNHPIGLNMAKYYIILVDDASKYKWVIAIQNRREIANILNEWKRQIELKMGKTIKAFRTDNAPELKKLTLEWKSKFGSEAQFTIPGTSSQNGVAERAIRTINDSIRTLLVDSSMPTRFWPYAAVHAAYLANRADIKGKKSPFEMFYSIAPSIMHIHRWGCKVIFHKDHSKKTEAGQGNKFRSRGKDGILLSIDENVLGRYTIWDIEKGKPVITESLKFFHDTPGGTLLEPTETSNQPQFLIEADTQMGERNTLIPEQHMEIMDQEEVVKEQCQVDTPEIQQEIVEIRDEIETPHEKDNTSDEPDMETDMNTESHERIAPASEQGQELQTTIKETPETVQNRINQTIQDLYTRGMLKRPYFHIQEEDDNESNPMTKRIRAMIARMAQRDPESYEEAINHPTNASGWRKAINIEIETLQGFNTWTEVPIKKGMKLVNTKFIFKTKPSTDGQPEKLKARLVAQGFRQIQGIDFHETYAPTPKPATTRIFFAIVCALDLKCRKVDATNAFAQAKIEEVVYLIPPPPLQKKGVAWKLNKALYGLRQASYAWRNKIVACLSRLGLIPCAEDECIMVDPNGGTMILIYVDDIAVAGSSESKINDLIAGIARTIGIKDMGELRSFLGMEITRNREKRKMWLTQTKYIEKMAIELDMAANRSRPIGAPISSWETLEPKRPEEKAADKGAYQSLIGTLMYPSVMTRPDISFATSYLSQHISDPAERHLDAAKRVARYLRDTASLGIEFDPSRLGGMDDFLVGYSDADYANSKDRKSISGMIFLLAGGPIQWKSQKQRSVATSTTESEYVGFTPCAKEGIWIRRLVKWCLETLKFENNLEQAAQTIKIREDTLIYGDNQAALKIAKNLGASSRTKHIDVQFHAIKDWIREGKIKLEYVTTDKMLADGLTKPLSVQKFNNFRSDINIRPISDQAEYSE</sequence>
<dbReference type="SUPFAM" id="SSF53098">
    <property type="entry name" value="Ribonuclease H-like"/>
    <property type="match status" value="1"/>
</dbReference>
<evidence type="ECO:0000313" key="6">
    <source>
        <dbReference type="EMBL" id="KAL2886033.1"/>
    </source>
</evidence>
<dbReference type="EMBL" id="JABSNW010000005">
    <property type="protein sequence ID" value="KAL2887336.1"/>
    <property type="molecule type" value="Genomic_DNA"/>
</dbReference>
<dbReference type="InterPro" id="IPR036875">
    <property type="entry name" value="Znf_CCHC_sf"/>
</dbReference>
<feature type="compositionally biased region" description="Acidic residues" evidence="4">
    <location>
        <begin position="808"/>
        <end position="817"/>
    </location>
</feature>
<dbReference type="Gene3D" id="3.30.420.10">
    <property type="entry name" value="Ribonuclease H-like superfamily/Ribonuclease H"/>
    <property type="match status" value="1"/>
</dbReference>
<dbReference type="SUPFAM" id="SSF57756">
    <property type="entry name" value="Retrovirus zinc finger-like domains"/>
    <property type="match status" value="1"/>
</dbReference>
<evidence type="ECO:0000256" key="3">
    <source>
        <dbReference type="ARBA" id="ARBA00023128"/>
    </source>
</evidence>
<comment type="caution">
    <text evidence="9">The sequence shown here is derived from an EMBL/GenBank/DDBJ whole genome shotgun (WGS) entry which is preliminary data.</text>
</comment>